<dbReference type="Gene3D" id="1.10.340.70">
    <property type="match status" value="1"/>
</dbReference>
<dbReference type="PANTHER" id="PTHR37984">
    <property type="entry name" value="PROTEIN CBG26694"/>
    <property type="match status" value="1"/>
</dbReference>
<feature type="domain" description="Integrase catalytic" evidence="1">
    <location>
        <begin position="107"/>
        <end position="271"/>
    </location>
</feature>
<dbReference type="PROSITE" id="PS50994">
    <property type="entry name" value="INTEGRASE"/>
    <property type="match status" value="1"/>
</dbReference>
<dbReference type="InterPro" id="IPR050951">
    <property type="entry name" value="Retrovirus_Pol_polyprotein"/>
</dbReference>
<comment type="caution">
    <text evidence="2">The sequence shown here is derived from an EMBL/GenBank/DDBJ whole genome shotgun (WGS) entry which is preliminary data.</text>
</comment>
<dbReference type="EMBL" id="BMAR01000023">
    <property type="protein sequence ID" value="GFR48414.1"/>
    <property type="molecule type" value="Genomic_DNA"/>
</dbReference>
<gene>
    <name evidence="2" type="ORF">Agub_g10309</name>
</gene>
<dbReference type="InterPro" id="IPR001584">
    <property type="entry name" value="Integrase_cat-core"/>
</dbReference>
<dbReference type="FunFam" id="1.10.340.70:FF:000001">
    <property type="entry name" value="Retrovirus-related Pol polyprotein from transposon gypsy-like Protein"/>
    <property type="match status" value="1"/>
</dbReference>
<dbReference type="InterPro" id="IPR041588">
    <property type="entry name" value="Integrase_H2C2"/>
</dbReference>
<organism evidence="2 3">
    <name type="scientific">Astrephomene gubernaculifera</name>
    <dbReference type="NCBI Taxonomy" id="47775"/>
    <lineage>
        <taxon>Eukaryota</taxon>
        <taxon>Viridiplantae</taxon>
        <taxon>Chlorophyta</taxon>
        <taxon>core chlorophytes</taxon>
        <taxon>Chlorophyceae</taxon>
        <taxon>CS clade</taxon>
        <taxon>Chlamydomonadales</taxon>
        <taxon>Astrephomenaceae</taxon>
        <taxon>Astrephomene</taxon>
    </lineage>
</organism>
<evidence type="ECO:0000313" key="2">
    <source>
        <dbReference type="EMBL" id="GFR48414.1"/>
    </source>
</evidence>
<dbReference type="AlphaFoldDB" id="A0AAD3DWM9"/>
<proteinExistence type="predicted"/>
<keyword evidence="3" id="KW-1185">Reference proteome</keyword>
<dbReference type="Pfam" id="PF17921">
    <property type="entry name" value="Integrase_H2C2"/>
    <property type="match status" value="1"/>
</dbReference>
<dbReference type="InterPro" id="IPR012337">
    <property type="entry name" value="RNaseH-like_sf"/>
</dbReference>
<dbReference type="InterPro" id="IPR036397">
    <property type="entry name" value="RNaseH_sf"/>
</dbReference>
<evidence type="ECO:0000259" key="1">
    <source>
        <dbReference type="PROSITE" id="PS50994"/>
    </source>
</evidence>
<evidence type="ECO:0000313" key="3">
    <source>
        <dbReference type="Proteomes" id="UP001054857"/>
    </source>
</evidence>
<accession>A0AAD3DWM9</accession>
<protein>
    <recommendedName>
        <fullName evidence="1">Integrase catalytic domain-containing protein</fullName>
    </recommendedName>
</protein>
<dbReference type="GO" id="GO:0003676">
    <property type="term" value="F:nucleic acid binding"/>
    <property type="evidence" value="ECO:0007669"/>
    <property type="project" value="InterPro"/>
</dbReference>
<dbReference type="SUPFAM" id="SSF53098">
    <property type="entry name" value="Ribonuclease H-like"/>
    <property type="match status" value="1"/>
</dbReference>
<dbReference type="Proteomes" id="UP001054857">
    <property type="component" value="Unassembled WGS sequence"/>
</dbReference>
<dbReference type="PANTHER" id="PTHR37984:SF5">
    <property type="entry name" value="PROTEIN NYNRIN-LIKE"/>
    <property type="match status" value="1"/>
</dbReference>
<reference evidence="2 3" key="1">
    <citation type="journal article" date="2021" name="Sci. Rep.">
        <title>Genome sequencing of the multicellular alga Astrephomene provides insights into convergent evolution of germ-soma differentiation.</title>
        <authorList>
            <person name="Yamashita S."/>
            <person name="Yamamoto K."/>
            <person name="Matsuzaki R."/>
            <person name="Suzuki S."/>
            <person name="Yamaguchi H."/>
            <person name="Hirooka S."/>
            <person name="Minakuchi Y."/>
            <person name="Miyagishima S."/>
            <person name="Kawachi M."/>
            <person name="Toyoda A."/>
            <person name="Nozaki H."/>
        </authorList>
    </citation>
    <scope>NUCLEOTIDE SEQUENCE [LARGE SCALE GENOMIC DNA]</scope>
    <source>
        <strain evidence="2 3">NIES-4017</strain>
    </source>
</reference>
<sequence>MAAPEGVDAVELKRVLRRARSYRFQGQELLRLMANSSTRICPPPEQREALIEQSHRRLGHFGMRRTAGLIKLSYWWSGMHADVSSVVSRCKLCDRANTTGNVRPEELQPLPIKGPMYRWGVDLCGPFPETARGDRYVMVAIEHFSKHIELIPLPDKTAKSTAQAFLSNVLARFSAPAEVLTDRGAEWQGEFAALLEQCAIDHRETSAEHPQTDGAAERIVQVVKRGLRKYCAQEGRAQAWDEFLPWMALGYRCSPQASTRMTPYFLLYGVDPVVPPAVRERFAEPLDPTNEQEFKRFLQAEEARQGR</sequence>
<dbReference type="Pfam" id="PF00665">
    <property type="entry name" value="rve"/>
    <property type="match status" value="1"/>
</dbReference>
<name>A0AAD3DWM9_9CHLO</name>
<dbReference type="Gene3D" id="3.30.420.10">
    <property type="entry name" value="Ribonuclease H-like superfamily/Ribonuclease H"/>
    <property type="match status" value="1"/>
</dbReference>
<dbReference type="GO" id="GO:0015074">
    <property type="term" value="P:DNA integration"/>
    <property type="evidence" value="ECO:0007669"/>
    <property type="project" value="InterPro"/>
</dbReference>